<proteinExistence type="predicted"/>
<dbReference type="PANTHER" id="PTHR11346:SF147">
    <property type="entry name" value="GALECTIN"/>
    <property type="match status" value="1"/>
</dbReference>
<dbReference type="FunFam" id="2.60.120.200:FF:000124">
    <property type="entry name" value="Galectin-4"/>
    <property type="match status" value="1"/>
</dbReference>
<evidence type="ECO:0000259" key="4">
    <source>
        <dbReference type="PROSITE" id="PS51304"/>
    </source>
</evidence>
<dbReference type="SMART" id="SM00908">
    <property type="entry name" value="Gal-bind_lectin"/>
    <property type="match status" value="1"/>
</dbReference>
<keyword evidence="2" id="KW-0677">Repeat</keyword>
<feature type="domain" description="Galectin" evidence="4">
    <location>
        <begin position="20"/>
        <end position="147"/>
    </location>
</feature>
<protein>
    <recommendedName>
        <fullName evidence="3">Galectin</fullName>
    </recommendedName>
</protein>
<dbReference type="GO" id="GO:0030246">
    <property type="term" value="F:carbohydrate binding"/>
    <property type="evidence" value="ECO:0007669"/>
    <property type="project" value="UniProtKB-UniRule"/>
</dbReference>
<dbReference type="PROSITE" id="PS51304">
    <property type="entry name" value="GALECTIN"/>
    <property type="match status" value="1"/>
</dbReference>
<dbReference type="AlphaFoldDB" id="A0A7M4EPH8"/>
<evidence type="ECO:0000313" key="5">
    <source>
        <dbReference type="Ensembl" id="ENSCPRP00005012862.1"/>
    </source>
</evidence>
<dbReference type="Pfam" id="PF00337">
    <property type="entry name" value="Gal-bind_lectin"/>
    <property type="match status" value="1"/>
</dbReference>
<reference evidence="5" key="2">
    <citation type="submission" date="2025-09" db="UniProtKB">
        <authorList>
            <consortium name="Ensembl"/>
        </authorList>
    </citation>
    <scope>IDENTIFICATION</scope>
</reference>
<dbReference type="OMA" id="SISANFM"/>
<evidence type="ECO:0000256" key="1">
    <source>
        <dbReference type="ARBA" id="ARBA00022734"/>
    </source>
</evidence>
<dbReference type="CDD" id="cd00070">
    <property type="entry name" value="GLECT"/>
    <property type="match status" value="1"/>
</dbReference>
<dbReference type="InterPro" id="IPR001079">
    <property type="entry name" value="Galectin_CRD"/>
</dbReference>
<sequence>MSSPLARGSVFPLLPQNLCFTDPIQGGLHDGMKIYIAGVVHSSGNRCVCLYRSRSDIALHFNPCFEETEYVVCNSLEGENWGTEERKHEMPFVKGQLFKIEIWVKNNSYMVTVEGKHFVEYKHRIPLSRVDTIAVCGCVDVKEISISANFMLF</sequence>
<dbReference type="Gene3D" id="2.60.120.200">
    <property type="match status" value="1"/>
</dbReference>
<organism evidence="5 6">
    <name type="scientific">Crocodylus porosus</name>
    <name type="common">Saltwater crocodile</name>
    <name type="synonym">Estuarine crocodile</name>
    <dbReference type="NCBI Taxonomy" id="8502"/>
    <lineage>
        <taxon>Eukaryota</taxon>
        <taxon>Metazoa</taxon>
        <taxon>Chordata</taxon>
        <taxon>Craniata</taxon>
        <taxon>Vertebrata</taxon>
        <taxon>Euteleostomi</taxon>
        <taxon>Archelosauria</taxon>
        <taxon>Archosauria</taxon>
        <taxon>Crocodylia</taxon>
        <taxon>Longirostres</taxon>
        <taxon>Crocodylidae</taxon>
        <taxon>Crocodylus</taxon>
    </lineage>
</organism>
<dbReference type="InterPro" id="IPR013320">
    <property type="entry name" value="ConA-like_dom_sf"/>
</dbReference>
<evidence type="ECO:0000256" key="3">
    <source>
        <dbReference type="RuleBase" id="RU102079"/>
    </source>
</evidence>
<dbReference type="Proteomes" id="UP000594220">
    <property type="component" value="Unplaced"/>
</dbReference>
<dbReference type="InterPro" id="IPR044156">
    <property type="entry name" value="Galectin-like"/>
</dbReference>
<reference evidence="5" key="1">
    <citation type="submission" date="2025-08" db="UniProtKB">
        <authorList>
            <consortium name="Ensembl"/>
        </authorList>
    </citation>
    <scope>IDENTIFICATION</scope>
</reference>
<dbReference type="GeneTree" id="ENSGT00940000162258"/>
<dbReference type="SUPFAM" id="SSF49899">
    <property type="entry name" value="Concanavalin A-like lectins/glucanases"/>
    <property type="match status" value="1"/>
</dbReference>
<dbReference type="Ensembl" id="ENSCPRT00005015137.1">
    <property type="protein sequence ID" value="ENSCPRP00005012862.1"/>
    <property type="gene ID" value="ENSCPRG00005009129.1"/>
</dbReference>
<evidence type="ECO:0000256" key="2">
    <source>
        <dbReference type="ARBA" id="ARBA00022737"/>
    </source>
</evidence>
<dbReference type="SMART" id="SM00276">
    <property type="entry name" value="GLECT"/>
    <property type="match status" value="1"/>
</dbReference>
<dbReference type="PANTHER" id="PTHR11346">
    <property type="entry name" value="GALECTIN"/>
    <property type="match status" value="1"/>
</dbReference>
<name>A0A7M4EPH8_CROPO</name>
<keyword evidence="1 3" id="KW-0430">Lectin</keyword>
<keyword evidence="6" id="KW-1185">Reference proteome</keyword>
<evidence type="ECO:0000313" key="6">
    <source>
        <dbReference type="Proteomes" id="UP000594220"/>
    </source>
</evidence>
<accession>A0A7M4EPH8</accession>